<evidence type="ECO:0000313" key="6">
    <source>
        <dbReference type="EMBL" id="PBK03725.1"/>
    </source>
</evidence>
<feature type="DNA-binding region" description="H-T-H motif" evidence="4">
    <location>
        <begin position="29"/>
        <end position="48"/>
    </location>
</feature>
<dbReference type="Proteomes" id="UP000242313">
    <property type="component" value="Unassembled WGS sequence"/>
</dbReference>
<dbReference type="InterPro" id="IPR009057">
    <property type="entry name" value="Homeodomain-like_sf"/>
</dbReference>
<dbReference type="GO" id="GO:0003677">
    <property type="term" value="F:DNA binding"/>
    <property type="evidence" value="ECO:0007669"/>
    <property type="project" value="UniProtKB-UniRule"/>
</dbReference>
<dbReference type="PANTHER" id="PTHR47506">
    <property type="entry name" value="TRANSCRIPTIONAL REGULATORY PROTEIN"/>
    <property type="match status" value="1"/>
</dbReference>
<protein>
    <submittedName>
        <fullName evidence="6">TetR family transcriptional regulator</fullName>
    </submittedName>
</protein>
<keyword evidence="2 4" id="KW-0238">DNA-binding</keyword>
<evidence type="ECO:0000256" key="2">
    <source>
        <dbReference type="ARBA" id="ARBA00023125"/>
    </source>
</evidence>
<accession>A0A2A3MGF4</accession>
<organism evidence="6 7">
    <name type="scientific">Pseudomonas abyssi</name>
    <dbReference type="NCBI Taxonomy" id="170540"/>
    <lineage>
        <taxon>Bacteria</taxon>
        <taxon>Pseudomonadati</taxon>
        <taxon>Pseudomonadota</taxon>
        <taxon>Gammaproteobacteria</taxon>
        <taxon>Pseudomonadales</taxon>
        <taxon>Pseudomonadaceae</taxon>
        <taxon>Pseudomonas</taxon>
    </lineage>
</organism>
<dbReference type="PROSITE" id="PS50977">
    <property type="entry name" value="HTH_TETR_2"/>
    <property type="match status" value="1"/>
</dbReference>
<dbReference type="InterPro" id="IPR001647">
    <property type="entry name" value="HTH_TetR"/>
</dbReference>
<evidence type="ECO:0000313" key="7">
    <source>
        <dbReference type="Proteomes" id="UP000242313"/>
    </source>
</evidence>
<evidence type="ECO:0000256" key="4">
    <source>
        <dbReference type="PROSITE-ProRule" id="PRU00335"/>
    </source>
</evidence>
<evidence type="ECO:0000259" key="5">
    <source>
        <dbReference type="PROSITE" id="PS50977"/>
    </source>
</evidence>
<dbReference type="SUPFAM" id="SSF46689">
    <property type="entry name" value="Homeodomain-like"/>
    <property type="match status" value="1"/>
</dbReference>
<feature type="domain" description="HTH tetR-type" evidence="5">
    <location>
        <begin position="6"/>
        <end position="66"/>
    </location>
</feature>
<dbReference type="Gene3D" id="1.10.357.10">
    <property type="entry name" value="Tetracycline Repressor, domain 2"/>
    <property type="match status" value="1"/>
</dbReference>
<dbReference type="SUPFAM" id="SSF48498">
    <property type="entry name" value="Tetracyclin repressor-like, C-terminal domain"/>
    <property type="match status" value="1"/>
</dbReference>
<dbReference type="InterPro" id="IPR036271">
    <property type="entry name" value="Tet_transcr_reg_TetR-rel_C_sf"/>
</dbReference>
<keyword evidence="3" id="KW-0804">Transcription</keyword>
<dbReference type="Pfam" id="PF16925">
    <property type="entry name" value="TetR_C_13"/>
    <property type="match status" value="1"/>
</dbReference>
<dbReference type="InterPro" id="IPR011075">
    <property type="entry name" value="TetR_C"/>
</dbReference>
<dbReference type="AlphaFoldDB" id="A0A2A3MGF4"/>
<evidence type="ECO:0000256" key="3">
    <source>
        <dbReference type="ARBA" id="ARBA00023163"/>
    </source>
</evidence>
<dbReference type="Pfam" id="PF00440">
    <property type="entry name" value="TetR_N"/>
    <property type="match status" value="1"/>
</dbReference>
<dbReference type="PANTHER" id="PTHR47506:SF10">
    <property type="entry name" value="TRANSCRIPTIONAL REGULATORY PROTEIN"/>
    <property type="match status" value="1"/>
</dbReference>
<proteinExistence type="predicted"/>
<comment type="caution">
    <text evidence="6">The sequence shown here is derived from an EMBL/GenBank/DDBJ whole genome shotgun (WGS) entry which is preliminary data.</text>
</comment>
<keyword evidence="1" id="KW-0805">Transcription regulation</keyword>
<dbReference type="Gene3D" id="1.10.10.60">
    <property type="entry name" value="Homeodomain-like"/>
    <property type="match status" value="1"/>
</dbReference>
<name>A0A2A3MGF4_9PSED</name>
<keyword evidence="7" id="KW-1185">Reference proteome</keyword>
<evidence type="ECO:0000256" key="1">
    <source>
        <dbReference type="ARBA" id="ARBA00023015"/>
    </source>
</evidence>
<dbReference type="RefSeq" id="WP_096005203.1">
    <property type="nucleotide sequence ID" value="NZ_NTMR01000016.1"/>
</dbReference>
<sequence>MPRPARHDRQQALERAVDLFWERGYHATSMKHIERALDMRPGSLYATFGSKEGLFSEVLNRYAEQMADELSRCLQDGETGLQGFRDYLLALAGPCQWRNGAPPRACMLIKTLLEVNPEDPQLRAQVDRILGLMEQRFAAALKQAQAAGELRPEVDCQRLARLLQAQVIGLRCFTERAIEPAHFVELADDMGALLAIYQTP</sequence>
<dbReference type="EMBL" id="NTMR01000016">
    <property type="protein sequence ID" value="PBK03725.1"/>
    <property type="molecule type" value="Genomic_DNA"/>
</dbReference>
<gene>
    <name evidence="6" type="ORF">CNQ84_12565</name>
</gene>
<reference evidence="6 7" key="1">
    <citation type="submission" date="2017-09" db="EMBL/GenBank/DDBJ databases">
        <title>Pseudomonas abyssi sp. nov. isolated from Abyssopelagic Water.</title>
        <authorList>
            <person name="Wei Y."/>
        </authorList>
    </citation>
    <scope>NUCLEOTIDE SEQUENCE [LARGE SCALE GENOMIC DNA]</scope>
    <source>
        <strain evidence="6 7">MT5</strain>
    </source>
</reference>